<evidence type="ECO:0000313" key="1">
    <source>
        <dbReference type="Proteomes" id="UP000046395"/>
    </source>
</evidence>
<dbReference type="Proteomes" id="UP000046395">
    <property type="component" value="Unassembled WGS sequence"/>
</dbReference>
<evidence type="ECO:0000313" key="2">
    <source>
        <dbReference type="WBParaSite" id="TMUE_3000012276.1"/>
    </source>
</evidence>
<sequence>MVKDVEDVLCNILRRTRFSLKLDESILPGSEALLLAYVRFIHDDNLVQDLLFARELEIDTKGESVFFVLKNFLAEKEIPLINVISVATDGTLSLLENQREFLAYLKQAVPTVMTVRCVMHRQNLVAKHLSSRLHCSLQYAVAAINKLKNRSLNVRLFRKLCDGNDEECNRLLFHSVVRWLSKGNALNRLYAVFETVLKFFEEHDVLLYENFKKFQGDIAYLADLYFKFNEVNLLLQGDNLNLINTKGVISAFVT</sequence>
<proteinExistence type="predicted"/>
<accession>A0A5S6QY11</accession>
<dbReference type="PANTHER" id="PTHR45913:SF22">
    <property type="entry name" value="SCAN BOX DOMAIN-CONTAINING PROTEIN"/>
    <property type="match status" value="1"/>
</dbReference>
<dbReference type="InterPro" id="IPR012337">
    <property type="entry name" value="RNaseH-like_sf"/>
</dbReference>
<dbReference type="SUPFAM" id="SSF53098">
    <property type="entry name" value="Ribonuclease H-like"/>
    <property type="match status" value="1"/>
</dbReference>
<organism evidence="1 2">
    <name type="scientific">Trichuris muris</name>
    <name type="common">Mouse whipworm</name>
    <dbReference type="NCBI Taxonomy" id="70415"/>
    <lineage>
        <taxon>Eukaryota</taxon>
        <taxon>Metazoa</taxon>
        <taxon>Ecdysozoa</taxon>
        <taxon>Nematoda</taxon>
        <taxon>Enoplea</taxon>
        <taxon>Dorylaimia</taxon>
        <taxon>Trichinellida</taxon>
        <taxon>Trichuridae</taxon>
        <taxon>Trichuris</taxon>
    </lineage>
</organism>
<name>A0A5S6QY11_TRIMR</name>
<reference evidence="2" key="1">
    <citation type="submission" date="2019-12" db="UniProtKB">
        <authorList>
            <consortium name="WormBaseParasite"/>
        </authorList>
    </citation>
    <scope>IDENTIFICATION</scope>
</reference>
<dbReference type="STRING" id="70415.A0A5S6QY11"/>
<dbReference type="AlphaFoldDB" id="A0A5S6QY11"/>
<dbReference type="WBParaSite" id="TMUE_3000012276.1">
    <property type="protein sequence ID" value="TMUE_3000012276.1"/>
    <property type="gene ID" value="WBGene00301521"/>
</dbReference>
<protein>
    <submittedName>
        <fullName evidence="2">DUF4371 domain-containing protein</fullName>
    </submittedName>
</protein>
<dbReference type="PANTHER" id="PTHR45913">
    <property type="entry name" value="EPM2A-INTERACTING PROTEIN 1"/>
    <property type="match status" value="1"/>
</dbReference>
<keyword evidence="1" id="KW-1185">Reference proteome</keyword>